<keyword evidence="3" id="KW-1185">Reference proteome</keyword>
<dbReference type="Gene3D" id="3.60.21.10">
    <property type="match status" value="1"/>
</dbReference>
<evidence type="ECO:0000313" key="3">
    <source>
        <dbReference type="Proteomes" id="UP000007881"/>
    </source>
</evidence>
<dbReference type="Proteomes" id="UP000007881">
    <property type="component" value="Chromosome"/>
</dbReference>
<dbReference type="STRING" id="1142394.PSMK_18260"/>
<dbReference type="AlphaFoldDB" id="I0IFE7"/>
<dbReference type="RefSeq" id="WP_014437203.1">
    <property type="nucleotide sequence ID" value="NC_017080.1"/>
</dbReference>
<organism evidence="2 3">
    <name type="scientific">Phycisphaera mikurensis (strain NBRC 102666 / KCTC 22515 / FYK2301M01)</name>
    <dbReference type="NCBI Taxonomy" id="1142394"/>
    <lineage>
        <taxon>Bacteria</taxon>
        <taxon>Pseudomonadati</taxon>
        <taxon>Planctomycetota</taxon>
        <taxon>Phycisphaerae</taxon>
        <taxon>Phycisphaerales</taxon>
        <taxon>Phycisphaeraceae</taxon>
        <taxon>Phycisphaera</taxon>
    </lineage>
</organism>
<dbReference type="KEGG" id="phm:PSMK_18260"/>
<dbReference type="GO" id="GO:0005737">
    <property type="term" value="C:cytoplasm"/>
    <property type="evidence" value="ECO:0007669"/>
    <property type="project" value="TreeGrafter"/>
</dbReference>
<dbReference type="eggNOG" id="COG0639">
    <property type="taxonomic scope" value="Bacteria"/>
</dbReference>
<dbReference type="PANTHER" id="PTHR42850">
    <property type="entry name" value="METALLOPHOSPHOESTERASE"/>
    <property type="match status" value="1"/>
</dbReference>
<dbReference type="InterPro" id="IPR006186">
    <property type="entry name" value="Ser/Thr-sp_prot-phosphatase"/>
</dbReference>
<dbReference type="PANTHER" id="PTHR42850:SF4">
    <property type="entry name" value="ZINC-DEPENDENT ENDOPOLYPHOSPHATASE"/>
    <property type="match status" value="1"/>
</dbReference>
<sequence>MKQRHRLIAPMPPGPLDVVGDVHGELGLLERLLERLGRDPVTLGPTGRRAAGRSLVFVGDLVDRGPDSVGVLRRVMPAVRERRAFCVMGNHELNALRVPDAVDHSHWFHGGGVGPPTMPQAVLPPEQRADVLGFFRSLPLALEREDVVAVHACWDAASADRLRGADDPVDAWRRAHDLTPPGGWEAAVDPADPAAADARLVRRNANPVRRLTAGPEHRAPHPFRIHDRVFRDARTPWWDAYAGPPYVIFGHYWRRPGETPAVGDPALPFGGHGPTDELGLPGSDGRRSAMCIDHCAGASWQRRPPAVAAGVAPIATGLSAFRWPERELVFVPGA</sequence>
<dbReference type="InterPro" id="IPR029052">
    <property type="entry name" value="Metallo-depent_PP-like"/>
</dbReference>
<dbReference type="SUPFAM" id="SSF56300">
    <property type="entry name" value="Metallo-dependent phosphatases"/>
    <property type="match status" value="1"/>
</dbReference>
<evidence type="ECO:0000259" key="1">
    <source>
        <dbReference type="Pfam" id="PF00149"/>
    </source>
</evidence>
<protein>
    <submittedName>
        <fullName evidence="2">Putative hydrolase</fullName>
    </submittedName>
</protein>
<dbReference type="InterPro" id="IPR050126">
    <property type="entry name" value="Ap4A_hydrolase"/>
</dbReference>
<proteinExistence type="predicted"/>
<dbReference type="EMBL" id="AP012338">
    <property type="protein sequence ID" value="BAM03985.1"/>
    <property type="molecule type" value="Genomic_DNA"/>
</dbReference>
<feature type="domain" description="Calcineurin-like phosphoesterase" evidence="1">
    <location>
        <begin position="16"/>
        <end position="142"/>
    </location>
</feature>
<accession>I0IFE7</accession>
<gene>
    <name evidence="2" type="ordered locus">PSMK_18260</name>
</gene>
<dbReference type="Pfam" id="PF00149">
    <property type="entry name" value="Metallophos"/>
    <property type="match status" value="1"/>
</dbReference>
<name>I0IFE7_PHYMF</name>
<keyword evidence="2" id="KW-0378">Hydrolase</keyword>
<evidence type="ECO:0000313" key="2">
    <source>
        <dbReference type="EMBL" id="BAM03985.1"/>
    </source>
</evidence>
<dbReference type="OrthoDB" id="9779903at2"/>
<dbReference type="GO" id="GO:0016791">
    <property type="term" value="F:phosphatase activity"/>
    <property type="evidence" value="ECO:0007669"/>
    <property type="project" value="TreeGrafter"/>
</dbReference>
<dbReference type="PRINTS" id="PR00114">
    <property type="entry name" value="STPHPHTASE"/>
</dbReference>
<dbReference type="HOGENOM" id="CLU_768882_0_0_0"/>
<dbReference type="InterPro" id="IPR004843">
    <property type="entry name" value="Calcineurin-like_PHP"/>
</dbReference>
<reference evidence="2 3" key="1">
    <citation type="submission" date="2012-02" db="EMBL/GenBank/DDBJ databases">
        <title>Complete genome sequence of Phycisphaera mikurensis NBRC 102666.</title>
        <authorList>
            <person name="Ankai A."/>
            <person name="Hosoyama A."/>
            <person name="Terui Y."/>
            <person name="Sekine M."/>
            <person name="Fukai R."/>
            <person name="Kato Y."/>
            <person name="Nakamura S."/>
            <person name="Yamada-Narita S."/>
            <person name="Kawakoshi A."/>
            <person name="Fukunaga Y."/>
            <person name="Yamazaki S."/>
            <person name="Fujita N."/>
        </authorList>
    </citation>
    <scope>NUCLEOTIDE SEQUENCE [LARGE SCALE GENOMIC DNA]</scope>
    <source>
        <strain evidence="3">NBRC 102666 / KCTC 22515 / FYK2301M01</strain>
    </source>
</reference>